<evidence type="ECO:0000313" key="2">
    <source>
        <dbReference type="EMBL" id="KAJ7967157.1"/>
    </source>
</evidence>
<dbReference type="PANTHER" id="PTHR34660:SF7">
    <property type="entry name" value="DNA LIGASE-LIKE PROTEIN"/>
    <property type="match status" value="1"/>
</dbReference>
<evidence type="ECO:0000256" key="1">
    <source>
        <dbReference type="SAM" id="MobiDB-lite"/>
    </source>
</evidence>
<protein>
    <submittedName>
        <fullName evidence="2">Glutamic acid-rich protein-like isoform X1</fullName>
    </submittedName>
</protein>
<evidence type="ECO:0000313" key="3">
    <source>
        <dbReference type="Proteomes" id="UP001163823"/>
    </source>
</evidence>
<dbReference type="KEGG" id="qsa:O6P43_011454"/>
<organism evidence="2 3">
    <name type="scientific">Quillaja saponaria</name>
    <name type="common">Soap bark tree</name>
    <dbReference type="NCBI Taxonomy" id="32244"/>
    <lineage>
        <taxon>Eukaryota</taxon>
        <taxon>Viridiplantae</taxon>
        <taxon>Streptophyta</taxon>
        <taxon>Embryophyta</taxon>
        <taxon>Tracheophyta</taxon>
        <taxon>Spermatophyta</taxon>
        <taxon>Magnoliopsida</taxon>
        <taxon>eudicotyledons</taxon>
        <taxon>Gunneridae</taxon>
        <taxon>Pentapetalae</taxon>
        <taxon>rosids</taxon>
        <taxon>fabids</taxon>
        <taxon>Fabales</taxon>
        <taxon>Quillajaceae</taxon>
        <taxon>Quillaja</taxon>
    </lineage>
</organism>
<gene>
    <name evidence="2" type="ORF">O6P43_011454</name>
</gene>
<proteinExistence type="predicted"/>
<comment type="caution">
    <text evidence="2">The sequence shown here is derived from an EMBL/GenBank/DDBJ whole genome shotgun (WGS) entry which is preliminary data.</text>
</comment>
<reference evidence="2" key="1">
    <citation type="journal article" date="2023" name="Science">
        <title>Elucidation of the pathway for biosynthesis of saponin adjuvants from the soapbark tree.</title>
        <authorList>
            <person name="Reed J."/>
            <person name="Orme A."/>
            <person name="El-Demerdash A."/>
            <person name="Owen C."/>
            <person name="Martin L.B.B."/>
            <person name="Misra R.C."/>
            <person name="Kikuchi S."/>
            <person name="Rejzek M."/>
            <person name="Martin A.C."/>
            <person name="Harkess A."/>
            <person name="Leebens-Mack J."/>
            <person name="Louveau T."/>
            <person name="Stephenson M.J."/>
            <person name="Osbourn A."/>
        </authorList>
    </citation>
    <scope>NUCLEOTIDE SEQUENCE</scope>
    <source>
        <strain evidence="2">S10</strain>
    </source>
</reference>
<dbReference type="PANTHER" id="PTHR34660">
    <property type="entry name" value="MYB-LIKE PROTEIN X"/>
    <property type="match status" value="1"/>
</dbReference>
<keyword evidence="3" id="KW-1185">Reference proteome</keyword>
<accession>A0AAD7LZZ0</accession>
<feature type="compositionally biased region" description="Basic and acidic residues" evidence="1">
    <location>
        <begin position="68"/>
        <end position="98"/>
    </location>
</feature>
<sequence length="301" mass="34380">MSRCIPFPPPGYLWNGVGGEALVELLKLRRERAEAKKDKKKEKRRRKTENKHKTDEKIKKKHSHQRKQKQDRSKNAEENSDCQKKREHENHGIDHSSLTEDLEQPIIPGRVDTNILYPFVTVGRSTQIDFQLHNDQEPIASAVCTTPSRTNLDVLEKYGLAPRLGKEQLRATSGMATVVSRKIDFKDGIALGSSPPAEIEFAAANGFETSSKSSFLMELKFRKLIVNWEPLSLQTEHSEFDDQEWLFERRLSRSPTGQNMTAKEDSSQKMAANEELCRGSYPHARYLPDADIYALPFTVPF</sequence>
<dbReference type="AlphaFoldDB" id="A0AAD7LZZ0"/>
<dbReference type="Proteomes" id="UP001163823">
    <property type="component" value="Chromosome 5"/>
</dbReference>
<dbReference type="EMBL" id="JARAOO010000005">
    <property type="protein sequence ID" value="KAJ7967157.1"/>
    <property type="molecule type" value="Genomic_DNA"/>
</dbReference>
<feature type="compositionally biased region" description="Basic residues" evidence="1">
    <location>
        <begin position="38"/>
        <end position="50"/>
    </location>
</feature>
<name>A0AAD7LZZ0_QUISA</name>
<feature type="region of interest" description="Disordered" evidence="1">
    <location>
        <begin position="32"/>
        <end position="105"/>
    </location>
</feature>